<evidence type="ECO:0000256" key="9">
    <source>
        <dbReference type="ARBA" id="ARBA00023242"/>
    </source>
</evidence>
<dbReference type="GO" id="GO:0005737">
    <property type="term" value="C:cytoplasm"/>
    <property type="evidence" value="ECO:0007669"/>
    <property type="project" value="TreeGrafter"/>
</dbReference>
<feature type="region of interest" description="Disordered" evidence="13">
    <location>
        <begin position="782"/>
        <end position="899"/>
    </location>
</feature>
<dbReference type="InterPro" id="IPR039693">
    <property type="entry name" value="Rtr1/RPAP2"/>
</dbReference>
<name>A0A250X2T2_9CHLO</name>
<evidence type="ECO:0000256" key="13">
    <source>
        <dbReference type="SAM" id="MobiDB-lite"/>
    </source>
</evidence>
<evidence type="ECO:0000256" key="8">
    <source>
        <dbReference type="ARBA" id="ARBA00022912"/>
    </source>
</evidence>
<organism evidence="15 16">
    <name type="scientific">Chlamydomonas eustigma</name>
    <dbReference type="NCBI Taxonomy" id="1157962"/>
    <lineage>
        <taxon>Eukaryota</taxon>
        <taxon>Viridiplantae</taxon>
        <taxon>Chlorophyta</taxon>
        <taxon>core chlorophytes</taxon>
        <taxon>Chlorophyceae</taxon>
        <taxon>CS clade</taxon>
        <taxon>Chlamydomonadales</taxon>
        <taxon>Chlamydomonadaceae</taxon>
        <taxon>Chlamydomonas</taxon>
    </lineage>
</organism>
<evidence type="ECO:0000256" key="2">
    <source>
        <dbReference type="ARBA" id="ARBA00005676"/>
    </source>
</evidence>
<evidence type="ECO:0000256" key="5">
    <source>
        <dbReference type="ARBA" id="ARBA00022771"/>
    </source>
</evidence>
<sequence>MQGMTVPIFDYGDSEGAEDRGMLKDAVCGDNIEDRPLSLEVKEPLIDKRRDNFPHSISQHDGQVSEVDSSFQKLHMHEDERCTNGDISSKSHDCLRGSGVTVPSKYETGGDESDLLLGKELVEVQRRRAALTAVLFLVERDSLTEQELSVWAAPLSGEELMQAAEERALAGRCGNPTCSKPYMWGAAGPSAILRHKLMHGIRATVEDGELEELNSSKRRVSGRHAAITAKLNSAAVHSDEDEGAEPDGREDWDTEHEDGNCEGEEEEEQEEVDGDDDAGVDALVLPEAKGGEELYINAQPSRHSTKRSSTLLAAPHVEDDMAAQCCCSVSCQRMLRGYSVQLGDPLKRLQPPAWKQVLAAAETAAGEGPSAAMASMAAAPSHAPRHGVAAGGQYGENKGVAARGARGTVTMLAEVKERMPSGSHLLPTTDKPERDDADLSTSQSSQVMGHVPLSNSVEGYMPKTFSGLTKDSDIGRLSSVTNPVVTPKQVIGGLTTSIRSASATRPPPDSATRYTTADPSLKRCSSAMPAGYSSFCASLLPARGILKKLPDDEKPSCIHLSHSRWRDNAALKRSISFNHVVECRVDELSDDASSAWTPDISRFHYFPPLGPPHPPPHCEATAMDLADDSSSSSSSKRSSYIFTELLKDSPCRPLLGAGQRFVRLPPPSLAGGRQVVIVPREKRATSEAAALRQQQGGLAAVSEHPEDISRAGLSSSLDNPSLLGNVIERPVGPSICHTAGLSPAGQCVTTHNNRDHHVQGSTSTPKVVIVPRRAIVAGRAAPAAAAPLTSQLPRSTSSSATAPDTASPALVASDTSSTSSSTTAPDTASPALVASDTSSTLTGVSNSPQLQLRMGSDDDVEVRTASGKQESADPVSENLAQTSHLSHESGRGGPGDTQAAGMNTVLAAEAGVKDVLAAEAGVKDVLAAEAGVKDVLAAEAGVKDVLAAEAGVKDVLAAEAGVKDVLAAQGEGFEASSSGIVKGEAPTSLSASTPAAFSTVEAEFSTAEAAKGGHTIAVDAPSGRQHYVVKRPKPVFRPGLPSRHAGRGGVILLETPPDLNFKQSPMEKFLLKSSSQTLQPLSPGPGRSRGTEAEPSVLYYPQAESSASPSLNACSSDVQKGPGGVVVIRGSHGADNALERERRRQARLDAQAHGLLVEHMHVDYCRSAGYEGREVGEVGAEEEDEDRQDVEDGSHSFVTRVTSGHPQGDKENTVDNDDDDDDDNNEVCGQPAIQSGVHNEAEVGACLQNSCTTESSQVVTHFVLGGGVTTARDSTEMGHQGGSGRSFTVLDPLSRSLITDDHDHGLNPEDDLSLNPEDDLSLNPELGSLGPEADPRRLGEHLIDAIAEDGDSDQEEDDDEVEVLDCTNRHAAGSYHDYDITATSSTRQGGGLIVEEAEIIGESVHSGGDDYDAYEEEEDDTSPAAPFFSDPPKEFRLEVSPFMELWSVVSGWLTVYSIEYLCADSDAEAKTALTEAVSKFGGAIAAFSTAAAADGTAGHRQQVAGPIITSKNVPPAGSGAAVYNVREAVLMLLLRAVQDVAGTLGMPVKDRVSVETKVQLYVQTLCFPFGGEVGRSTTRVALPKDQRLWQLLSLALMMALSRERLPGLWENDCDGGDDCSKVKGGQDNPEAGSPGGAAHHHEGMQRVLSGLGFHKVHVISLEELLLGQG</sequence>
<dbReference type="GO" id="GO:0008270">
    <property type="term" value="F:zinc ion binding"/>
    <property type="evidence" value="ECO:0007669"/>
    <property type="project" value="UniProtKB-KW"/>
</dbReference>
<feature type="region of interest" description="Disordered" evidence="13">
    <location>
        <begin position="229"/>
        <end position="277"/>
    </location>
</feature>
<dbReference type="InterPro" id="IPR038534">
    <property type="entry name" value="Rtr1/RPAP2_sf"/>
</dbReference>
<feature type="region of interest" description="Disordered" evidence="13">
    <location>
        <begin position="1299"/>
        <end position="1335"/>
    </location>
</feature>
<dbReference type="GO" id="GO:0005634">
    <property type="term" value="C:nucleus"/>
    <property type="evidence" value="ECO:0007669"/>
    <property type="project" value="UniProtKB-SubCell"/>
</dbReference>
<evidence type="ECO:0000256" key="3">
    <source>
        <dbReference type="ARBA" id="ARBA00013081"/>
    </source>
</evidence>
<keyword evidence="9" id="KW-0539">Nucleus</keyword>
<feature type="compositionally biased region" description="Acidic residues" evidence="13">
    <location>
        <begin position="1308"/>
        <end position="1320"/>
    </location>
</feature>
<evidence type="ECO:0000256" key="11">
    <source>
        <dbReference type="ARBA" id="ARBA00048336"/>
    </source>
</evidence>
<keyword evidence="6" id="KW-0378">Hydrolase</keyword>
<protein>
    <recommendedName>
        <fullName evidence="3">protein-serine/threonine phosphatase</fullName>
        <ecNumber evidence="3">3.1.3.16</ecNumber>
    </recommendedName>
</protein>
<evidence type="ECO:0000256" key="1">
    <source>
        <dbReference type="ARBA" id="ARBA00004123"/>
    </source>
</evidence>
<dbReference type="GO" id="GO:0043175">
    <property type="term" value="F:RNA polymerase core enzyme binding"/>
    <property type="evidence" value="ECO:0007669"/>
    <property type="project" value="InterPro"/>
</dbReference>
<feature type="compositionally biased region" description="Polar residues" evidence="13">
    <location>
        <begin position="439"/>
        <end position="448"/>
    </location>
</feature>
<comment type="similarity">
    <text evidence="2 12">Belongs to the RPAP2 family.</text>
</comment>
<keyword evidence="5" id="KW-0863">Zinc-finger</keyword>
<evidence type="ECO:0000256" key="4">
    <source>
        <dbReference type="ARBA" id="ARBA00022723"/>
    </source>
</evidence>
<proteinExistence type="inferred from homology"/>
<keyword evidence="4" id="KW-0479">Metal-binding</keyword>
<evidence type="ECO:0000256" key="10">
    <source>
        <dbReference type="ARBA" id="ARBA00047761"/>
    </source>
</evidence>
<accession>A0A250X2T2</accession>
<dbReference type="PANTHER" id="PTHR14732">
    <property type="entry name" value="RNA POLYMERASE II SUBUNIT B1 CTD PHOSPHATASE RPAP2-RELATED"/>
    <property type="match status" value="1"/>
</dbReference>
<gene>
    <name evidence="15" type="ORF">CEUSTIGMA_g4817.t1</name>
</gene>
<dbReference type="PROSITE" id="PS51479">
    <property type="entry name" value="ZF_RTR1"/>
    <property type="match status" value="1"/>
</dbReference>
<comment type="catalytic activity">
    <reaction evidence="11">
        <text>O-phospho-L-threonyl-[protein] + H2O = L-threonyl-[protein] + phosphate</text>
        <dbReference type="Rhea" id="RHEA:47004"/>
        <dbReference type="Rhea" id="RHEA-COMP:11060"/>
        <dbReference type="Rhea" id="RHEA-COMP:11605"/>
        <dbReference type="ChEBI" id="CHEBI:15377"/>
        <dbReference type="ChEBI" id="CHEBI:30013"/>
        <dbReference type="ChEBI" id="CHEBI:43474"/>
        <dbReference type="ChEBI" id="CHEBI:61977"/>
        <dbReference type="EC" id="3.1.3.16"/>
    </reaction>
</comment>
<evidence type="ECO:0000259" key="14">
    <source>
        <dbReference type="PROSITE" id="PS51479"/>
    </source>
</evidence>
<keyword evidence="8" id="KW-0904">Protein phosphatase</keyword>
<evidence type="ECO:0000256" key="7">
    <source>
        <dbReference type="ARBA" id="ARBA00022833"/>
    </source>
</evidence>
<evidence type="ECO:0000313" key="16">
    <source>
        <dbReference type="Proteomes" id="UP000232323"/>
    </source>
</evidence>
<feature type="region of interest" description="Disordered" evidence="13">
    <location>
        <begin position="1073"/>
        <end position="1093"/>
    </location>
</feature>
<comment type="caution">
    <text evidence="15">The sequence shown here is derived from an EMBL/GenBank/DDBJ whole genome shotgun (WGS) entry which is preliminary data.</text>
</comment>
<feature type="compositionally biased region" description="Low complexity" evidence="13">
    <location>
        <begin position="782"/>
        <end position="831"/>
    </location>
</feature>
<dbReference type="OrthoDB" id="2590500at2759"/>
<evidence type="ECO:0000256" key="12">
    <source>
        <dbReference type="PROSITE-ProRule" id="PRU00812"/>
    </source>
</evidence>
<dbReference type="PANTHER" id="PTHR14732:SF0">
    <property type="entry name" value="RNA POLYMERASE II SUBUNIT B1 CTD PHOSPHATASE RPAP2-RELATED"/>
    <property type="match status" value="1"/>
</dbReference>
<feature type="compositionally biased region" description="Polar residues" evidence="13">
    <location>
        <begin position="1196"/>
        <end position="1205"/>
    </location>
</feature>
<feature type="region of interest" description="Disordered" evidence="13">
    <location>
        <begin position="1619"/>
        <end position="1640"/>
    </location>
</feature>
<reference evidence="15 16" key="1">
    <citation type="submission" date="2017-08" db="EMBL/GenBank/DDBJ databases">
        <title>Acidophilic green algal genome provides insights into adaptation to an acidic environment.</title>
        <authorList>
            <person name="Hirooka S."/>
            <person name="Hirose Y."/>
            <person name="Kanesaki Y."/>
            <person name="Higuchi S."/>
            <person name="Fujiwara T."/>
            <person name="Onuma R."/>
            <person name="Era A."/>
            <person name="Ohbayashi R."/>
            <person name="Uzuka A."/>
            <person name="Nozaki H."/>
            <person name="Yoshikawa H."/>
            <person name="Miyagishima S.Y."/>
        </authorList>
    </citation>
    <scope>NUCLEOTIDE SEQUENCE [LARGE SCALE GENOMIC DNA]</scope>
    <source>
        <strain evidence="15 16">NIES-2499</strain>
    </source>
</reference>
<feature type="region of interest" description="Disordered" evidence="13">
    <location>
        <begin position="415"/>
        <end position="448"/>
    </location>
</feature>
<dbReference type="EMBL" id="BEGY01000024">
    <property type="protein sequence ID" value="GAX77371.1"/>
    <property type="molecule type" value="Genomic_DNA"/>
</dbReference>
<comment type="subcellular location">
    <subcellularLocation>
        <location evidence="1">Nucleus</location>
    </subcellularLocation>
</comment>
<feature type="compositionally biased region" description="Acidic residues" evidence="13">
    <location>
        <begin position="1179"/>
        <end position="1191"/>
    </location>
</feature>
<evidence type="ECO:0000313" key="15">
    <source>
        <dbReference type="EMBL" id="GAX77371.1"/>
    </source>
</evidence>
<dbReference type="Gene3D" id="1.25.40.820">
    <property type="match status" value="1"/>
</dbReference>
<feature type="domain" description="RTR1-type" evidence="14">
    <location>
        <begin position="150"/>
        <end position="357"/>
    </location>
</feature>
<comment type="catalytic activity">
    <reaction evidence="10">
        <text>O-phospho-L-seryl-[protein] + H2O = L-seryl-[protein] + phosphate</text>
        <dbReference type="Rhea" id="RHEA:20629"/>
        <dbReference type="Rhea" id="RHEA-COMP:9863"/>
        <dbReference type="Rhea" id="RHEA-COMP:11604"/>
        <dbReference type="ChEBI" id="CHEBI:15377"/>
        <dbReference type="ChEBI" id="CHEBI:29999"/>
        <dbReference type="ChEBI" id="CHEBI:43474"/>
        <dbReference type="ChEBI" id="CHEBI:83421"/>
        <dbReference type="EC" id="3.1.3.16"/>
    </reaction>
</comment>
<keyword evidence="7" id="KW-0862">Zinc</keyword>
<dbReference type="InterPro" id="IPR007308">
    <property type="entry name" value="Rtr1/RPAP2_dom"/>
</dbReference>
<feature type="region of interest" description="Disordered" evidence="13">
    <location>
        <begin position="1177"/>
        <end position="1236"/>
    </location>
</feature>
<feature type="region of interest" description="Disordered" evidence="13">
    <location>
        <begin position="612"/>
        <end position="634"/>
    </location>
</feature>
<keyword evidence="16" id="KW-1185">Reference proteome</keyword>
<feature type="compositionally biased region" description="Acidic residues" evidence="13">
    <location>
        <begin position="1214"/>
        <end position="1225"/>
    </location>
</feature>
<dbReference type="GO" id="GO:0008420">
    <property type="term" value="F:RNA polymerase II CTD heptapeptide repeat phosphatase activity"/>
    <property type="evidence" value="ECO:0007669"/>
    <property type="project" value="InterPro"/>
</dbReference>
<evidence type="ECO:0000256" key="6">
    <source>
        <dbReference type="ARBA" id="ARBA00022801"/>
    </source>
</evidence>
<dbReference type="EC" id="3.1.3.16" evidence="3"/>
<feature type="compositionally biased region" description="Acidic residues" evidence="13">
    <location>
        <begin position="252"/>
        <end position="277"/>
    </location>
</feature>
<dbReference type="Proteomes" id="UP000232323">
    <property type="component" value="Unassembled WGS sequence"/>
</dbReference>
<feature type="compositionally biased region" description="Polar residues" evidence="13">
    <location>
        <begin position="835"/>
        <end position="850"/>
    </location>
</feature>